<keyword evidence="3" id="KW-1185">Reference proteome</keyword>
<proteinExistence type="predicted"/>
<dbReference type="Proteomes" id="UP001500253">
    <property type="component" value="Unassembled WGS sequence"/>
</dbReference>
<feature type="compositionally biased region" description="Low complexity" evidence="1">
    <location>
        <begin position="77"/>
        <end position="89"/>
    </location>
</feature>
<reference evidence="2 3" key="1">
    <citation type="journal article" date="2019" name="Int. J. Syst. Evol. Microbiol.">
        <title>The Global Catalogue of Microorganisms (GCM) 10K type strain sequencing project: providing services to taxonomists for standard genome sequencing and annotation.</title>
        <authorList>
            <consortium name="The Broad Institute Genomics Platform"/>
            <consortium name="The Broad Institute Genome Sequencing Center for Infectious Disease"/>
            <person name="Wu L."/>
            <person name="Ma J."/>
        </authorList>
    </citation>
    <scope>NUCLEOTIDE SEQUENCE [LARGE SCALE GENOMIC DNA]</scope>
    <source>
        <strain evidence="2 3">JCM 4316</strain>
    </source>
</reference>
<evidence type="ECO:0000256" key="1">
    <source>
        <dbReference type="SAM" id="MobiDB-lite"/>
    </source>
</evidence>
<feature type="compositionally biased region" description="Pro residues" evidence="1">
    <location>
        <begin position="67"/>
        <end position="76"/>
    </location>
</feature>
<protein>
    <submittedName>
        <fullName evidence="2">Uncharacterized protein</fullName>
    </submittedName>
</protein>
<dbReference type="EMBL" id="BAAASD010000004">
    <property type="protein sequence ID" value="GAA2332010.1"/>
    <property type="molecule type" value="Genomic_DNA"/>
</dbReference>
<evidence type="ECO:0000313" key="3">
    <source>
        <dbReference type="Proteomes" id="UP001500253"/>
    </source>
</evidence>
<sequence>MGSCPAGHVSTPPGRAAAVRNRSRHLRTGGEPYPAPDTLTVSDDQRTETGGPAGTPDDRPPRASAIPPTPPPPTPSPGATATHTACRGG</sequence>
<evidence type="ECO:0000313" key="2">
    <source>
        <dbReference type="EMBL" id="GAA2332010.1"/>
    </source>
</evidence>
<accession>A0ABN3FJX4</accession>
<feature type="region of interest" description="Disordered" evidence="1">
    <location>
        <begin position="1"/>
        <end position="89"/>
    </location>
</feature>
<name>A0ABN3FJX4_9ACTN</name>
<organism evidence="2 3">
    <name type="scientific">Streptomyces cuspidosporus</name>
    <dbReference type="NCBI Taxonomy" id="66882"/>
    <lineage>
        <taxon>Bacteria</taxon>
        <taxon>Bacillati</taxon>
        <taxon>Actinomycetota</taxon>
        <taxon>Actinomycetes</taxon>
        <taxon>Kitasatosporales</taxon>
        <taxon>Streptomycetaceae</taxon>
        <taxon>Streptomyces</taxon>
    </lineage>
</organism>
<comment type="caution">
    <text evidence="2">The sequence shown here is derived from an EMBL/GenBank/DDBJ whole genome shotgun (WGS) entry which is preliminary data.</text>
</comment>
<gene>
    <name evidence="2" type="ORF">GCM10010246_14150</name>
</gene>